<reference evidence="5 6" key="1">
    <citation type="submission" date="2015-10" db="EMBL/GenBank/DDBJ databases">
        <title>Metagenome-Assembled Genomes uncover a global brackish microbiome.</title>
        <authorList>
            <person name="Hugerth L.W."/>
            <person name="Larsson J."/>
            <person name="Alneberg J."/>
            <person name="Lindh M.V."/>
            <person name="Legrand C."/>
            <person name="Pinhassi J."/>
            <person name="Andersson A.F."/>
        </authorList>
    </citation>
    <scope>NUCLEOTIDE SEQUENCE [LARGE SCALE GENOMIC DNA]</scope>
    <source>
        <strain evidence="5">BACL9 MAG-120924-bin69</strain>
    </source>
</reference>
<sequence>MAVLTMREALNQALSEEMERDERVFLMGEEVAEYQGAYKVSSGLLQKFGPKRVVDTPISETGFSGLGVGAAMYGLRPVVEFMTWSFSMVAYDQIVNNAGAIRYMSGGQYSIPIVFRGSSGAGLQVGATHSHTPENWYANVPALTVITPAFPDDAKGLLKSAIRSNNPVCFIENEKLYGFKDEVPDGEILTTIGQARIRREGSQVTLIANSASTHVALAAAVQLEADGISAEVLDLRTIKPLDMPAILGSVAKTNRVVIVEENKPFAGWGAAEGRGAGRAGGGQVAYEIQHRSFDDLDAPIERVTGLDTPQPYARVLEQAVMPSAERVTVAAKKTLA</sequence>
<dbReference type="Proteomes" id="UP000051220">
    <property type="component" value="Unassembled WGS sequence"/>
</dbReference>
<dbReference type="SMART" id="SM00861">
    <property type="entry name" value="Transket_pyr"/>
    <property type="match status" value="1"/>
</dbReference>
<evidence type="ECO:0000313" key="6">
    <source>
        <dbReference type="Proteomes" id="UP000051220"/>
    </source>
</evidence>
<name>A0A0R2XM63_9BACT</name>
<evidence type="ECO:0000313" key="5">
    <source>
        <dbReference type="EMBL" id="KRP34238.1"/>
    </source>
</evidence>
<dbReference type="PANTHER" id="PTHR43257">
    <property type="entry name" value="PYRUVATE DEHYDROGENASE E1 COMPONENT BETA SUBUNIT"/>
    <property type="match status" value="1"/>
</dbReference>
<dbReference type="InterPro" id="IPR029061">
    <property type="entry name" value="THDP-binding"/>
</dbReference>
<dbReference type="InterPro" id="IPR009014">
    <property type="entry name" value="Transketo_C/PFOR_II"/>
</dbReference>
<accession>A0A0R2XM63</accession>
<dbReference type="SUPFAM" id="SSF52518">
    <property type="entry name" value="Thiamin diphosphate-binding fold (THDP-binding)"/>
    <property type="match status" value="1"/>
</dbReference>
<dbReference type="AlphaFoldDB" id="A0A0R2XM63"/>
<dbReference type="EMBL" id="LIDN01000028">
    <property type="protein sequence ID" value="KRP34238.1"/>
    <property type="molecule type" value="Genomic_DNA"/>
</dbReference>
<dbReference type="NCBIfam" id="NF006667">
    <property type="entry name" value="PRK09212.1"/>
    <property type="match status" value="1"/>
</dbReference>
<evidence type="ECO:0000256" key="2">
    <source>
        <dbReference type="ARBA" id="ARBA00023002"/>
    </source>
</evidence>
<feature type="domain" description="Transketolase-like pyrimidine-binding" evidence="4">
    <location>
        <begin position="4"/>
        <end position="179"/>
    </location>
</feature>
<protein>
    <submittedName>
        <fullName evidence="5">Pyruvate dehydrogenase</fullName>
    </submittedName>
</protein>
<dbReference type="Gene3D" id="3.40.50.970">
    <property type="match status" value="1"/>
</dbReference>
<dbReference type="CDD" id="cd07036">
    <property type="entry name" value="TPP_PYR_E1-PDHc-beta_like"/>
    <property type="match status" value="1"/>
</dbReference>
<gene>
    <name evidence="5" type="ORF">ABS33_01505</name>
</gene>
<keyword evidence="3" id="KW-0786">Thiamine pyrophosphate</keyword>
<dbReference type="Pfam" id="PF02780">
    <property type="entry name" value="Transketolase_C"/>
    <property type="match status" value="1"/>
</dbReference>
<keyword evidence="2" id="KW-0560">Oxidoreductase</keyword>
<evidence type="ECO:0000256" key="3">
    <source>
        <dbReference type="ARBA" id="ARBA00023052"/>
    </source>
</evidence>
<evidence type="ECO:0000259" key="4">
    <source>
        <dbReference type="SMART" id="SM00861"/>
    </source>
</evidence>
<dbReference type="PANTHER" id="PTHR43257:SF2">
    <property type="entry name" value="PYRUVATE DEHYDROGENASE E1 COMPONENT SUBUNIT BETA"/>
    <property type="match status" value="1"/>
</dbReference>
<evidence type="ECO:0000256" key="1">
    <source>
        <dbReference type="ARBA" id="ARBA00001964"/>
    </source>
</evidence>
<dbReference type="Gene3D" id="3.40.50.920">
    <property type="match status" value="1"/>
</dbReference>
<dbReference type="SUPFAM" id="SSF52922">
    <property type="entry name" value="TK C-terminal domain-like"/>
    <property type="match status" value="1"/>
</dbReference>
<organism evidence="5 6">
    <name type="scientific">Verrucomicrobia subdivision 6 bacterium BACL9 MAG-120924-bin69</name>
    <dbReference type="NCBI Taxonomy" id="1655635"/>
    <lineage>
        <taxon>Bacteria</taxon>
        <taxon>Pseudomonadati</taxon>
        <taxon>Verrucomicrobiota</taxon>
        <taxon>Verrucomicrobiia</taxon>
        <taxon>Verrucomicrobiales</taxon>
        <taxon>Verrucomicrobia subdivision 6</taxon>
    </lineage>
</organism>
<dbReference type="InterPro" id="IPR005475">
    <property type="entry name" value="Transketolase-like_Pyr-bd"/>
</dbReference>
<dbReference type="InterPro" id="IPR033248">
    <property type="entry name" value="Transketolase_C"/>
</dbReference>
<dbReference type="Pfam" id="PF02779">
    <property type="entry name" value="Transket_pyr"/>
    <property type="match status" value="1"/>
</dbReference>
<comment type="cofactor">
    <cofactor evidence="1">
        <name>thiamine diphosphate</name>
        <dbReference type="ChEBI" id="CHEBI:58937"/>
    </cofactor>
</comment>
<keyword evidence="5" id="KW-0670">Pyruvate</keyword>
<dbReference type="FunFam" id="3.40.50.920:FF:000001">
    <property type="entry name" value="Pyruvate dehydrogenase E1 beta subunit"/>
    <property type="match status" value="1"/>
</dbReference>
<dbReference type="FunFam" id="3.40.50.970:FF:000001">
    <property type="entry name" value="Pyruvate dehydrogenase E1 beta subunit"/>
    <property type="match status" value="1"/>
</dbReference>
<dbReference type="GO" id="GO:0016491">
    <property type="term" value="F:oxidoreductase activity"/>
    <property type="evidence" value="ECO:0007669"/>
    <property type="project" value="UniProtKB-KW"/>
</dbReference>
<comment type="caution">
    <text evidence="5">The sequence shown here is derived from an EMBL/GenBank/DDBJ whole genome shotgun (WGS) entry which is preliminary data.</text>
</comment>
<proteinExistence type="predicted"/>